<feature type="region of interest" description="Disordered" evidence="1">
    <location>
        <begin position="311"/>
        <end position="381"/>
    </location>
</feature>
<feature type="compositionally biased region" description="Basic and acidic residues" evidence="1">
    <location>
        <begin position="87"/>
        <end position="107"/>
    </location>
</feature>
<feature type="compositionally biased region" description="Basic and acidic residues" evidence="1">
    <location>
        <begin position="360"/>
        <end position="369"/>
    </location>
</feature>
<comment type="caution">
    <text evidence="2">The sequence shown here is derived from an EMBL/GenBank/DDBJ whole genome shotgun (WGS) entry which is preliminary data.</text>
</comment>
<proteinExistence type="predicted"/>
<protein>
    <submittedName>
        <fullName evidence="2">Uncharacterized protein</fullName>
    </submittedName>
</protein>
<sequence length="381" mass="42032">MDVNSTLCLSHMTHHAGSPCARRTGDLEGNGETEWVQAVTSERGETLDETRECYLSHAALELGRTARRRCISIGGVTNITSYHLVGERDTRGEERGREYDGGDEKHTGRPRPGRRTKVEPVGRPRVRLRGRPVRRRYAEASSSASPPPPQQERPQLPKGRAQSHGHQTHGILIRLLKKRDSPPLLSITSVGVRLSPLAPAQTRPHSLLTSPKYEHRALLPLRAVYLRSWSQGREKTQARPHVLSTRTGIPVALIAGNGPIFARRTLYNGSQERAANCHFPTACNYPSLSRRVLRRFRPSCLKTRGRNESFNRINLDADGPSEPAWPGSLPAARPSSERGAGTAIPSPSIAPPPLSLPYRAHRDISDEPSGRPGLSLGYVRV</sequence>
<reference evidence="2 3" key="2">
    <citation type="submission" date="2019-01" db="EMBL/GenBank/DDBJ databases">
        <title>The decoding of complex shrimp genome reveals the adaptation for benthos swimmer, frequently molting mechanism and breeding impact on genome.</title>
        <authorList>
            <person name="Sun Y."/>
            <person name="Gao Y."/>
            <person name="Yu Y."/>
        </authorList>
    </citation>
    <scope>NUCLEOTIDE SEQUENCE [LARGE SCALE GENOMIC DNA]</scope>
    <source>
        <tissue evidence="2">Muscle</tissue>
    </source>
</reference>
<dbReference type="AlphaFoldDB" id="A0A3R7MFF1"/>
<feature type="compositionally biased region" description="Basic residues" evidence="1">
    <location>
        <begin position="124"/>
        <end position="135"/>
    </location>
</feature>
<reference evidence="2 3" key="1">
    <citation type="submission" date="2018-04" db="EMBL/GenBank/DDBJ databases">
        <authorList>
            <person name="Zhang X."/>
            <person name="Yuan J."/>
            <person name="Li F."/>
            <person name="Xiang J."/>
        </authorList>
    </citation>
    <scope>NUCLEOTIDE SEQUENCE [LARGE SCALE GENOMIC DNA]</scope>
    <source>
        <tissue evidence="2">Muscle</tissue>
    </source>
</reference>
<evidence type="ECO:0000256" key="1">
    <source>
        <dbReference type="SAM" id="MobiDB-lite"/>
    </source>
</evidence>
<gene>
    <name evidence="2" type="ORF">C7M84_001000</name>
</gene>
<feature type="region of interest" description="Disordered" evidence="1">
    <location>
        <begin position="87"/>
        <end position="168"/>
    </location>
</feature>
<dbReference type="Proteomes" id="UP000283509">
    <property type="component" value="Unassembled WGS sequence"/>
</dbReference>
<name>A0A3R7MFF1_PENVA</name>
<dbReference type="EMBL" id="QCYY01001136">
    <property type="protein sequence ID" value="ROT80278.1"/>
    <property type="molecule type" value="Genomic_DNA"/>
</dbReference>
<keyword evidence="3" id="KW-1185">Reference proteome</keyword>
<accession>A0A3R7MFF1</accession>
<organism evidence="2 3">
    <name type="scientific">Penaeus vannamei</name>
    <name type="common">Whiteleg shrimp</name>
    <name type="synonym">Litopenaeus vannamei</name>
    <dbReference type="NCBI Taxonomy" id="6689"/>
    <lineage>
        <taxon>Eukaryota</taxon>
        <taxon>Metazoa</taxon>
        <taxon>Ecdysozoa</taxon>
        <taxon>Arthropoda</taxon>
        <taxon>Crustacea</taxon>
        <taxon>Multicrustacea</taxon>
        <taxon>Malacostraca</taxon>
        <taxon>Eumalacostraca</taxon>
        <taxon>Eucarida</taxon>
        <taxon>Decapoda</taxon>
        <taxon>Dendrobranchiata</taxon>
        <taxon>Penaeoidea</taxon>
        <taxon>Penaeidae</taxon>
        <taxon>Penaeus</taxon>
    </lineage>
</organism>
<evidence type="ECO:0000313" key="2">
    <source>
        <dbReference type="EMBL" id="ROT80278.1"/>
    </source>
</evidence>
<evidence type="ECO:0000313" key="3">
    <source>
        <dbReference type="Proteomes" id="UP000283509"/>
    </source>
</evidence>